<keyword evidence="2" id="KW-0812">Transmembrane</keyword>
<dbReference type="Proteomes" id="UP000000328">
    <property type="component" value="Chromosome"/>
</dbReference>
<feature type="compositionally biased region" description="Pro residues" evidence="1">
    <location>
        <begin position="139"/>
        <end position="157"/>
    </location>
</feature>
<keyword evidence="2" id="KW-0472">Membrane</keyword>
<feature type="region of interest" description="Disordered" evidence="1">
    <location>
        <begin position="135"/>
        <end position="178"/>
    </location>
</feature>
<feature type="compositionally biased region" description="Basic and acidic residues" evidence="1">
    <location>
        <begin position="32"/>
        <end position="43"/>
    </location>
</feature>
<proteinExistence type="predicted"/>
<name>A0A0H3CUB5_AMYMU</name>
<dbReference type="RefSeq" id="WP_013221986.1">
    <property type="nucleotide sequence ID" value="NC_014318.1"/>
</dbReference>
<dbReference type="PATRIC" id="fig|749927.5.peg.35"/>
<evidence type="ECO:0000256" key="1">
    <source>
        <dbReference type="SAM" id="MobiDB-lite"/>
    </source>
</evidence>
<feature type="region of interest" description="Disordered" evidence="1">
    <location>
        <begin position="19"/>
        <end position="89"/>
    </location>
</feature>
<dbReference type="GeneID" id="92867831"/>
<evidence type="ECO:0000313" key="3">
    <source>
        <dbReference type="EMBL" id="ADJ41858.1"/>
    </source>
</evidence>
<evidence type="ECO:0000313" key="4">
    <source>
        <dbReference type="Proteomes" id="UP000000328"/>
    </source>
</evidence>
<dbReference type="EMBL" id="CP002000">
    <property type="protein sequence ID" value="ADJ41858.1"/>
    <property type="molecule type" value="Genomic_DNA"/>
</dbReference>
<evidence type="ECO:0000256" key="2">
    <source>
        <dbReference type="SAM" id="Phobius"/>
    </source>
</evidence>
<accession>A0A0H3CUB5</accession>
<sequence>MSRATAQAVETADKLVTEGVKQGRRAQKKLAKKTELTRKELKKSSKAARQEALARLSELRKPGRKAKKAAIKAAKAAGESKRRGKKDFKAAKKDFYAALSEAKSAAKGTRSRRKWPWLLGLVVVGAGAAYALRSKQEPPVAPAPPKATPPAPKPAEPAKPTAQANGKAPSAAPAEKKN</sequence>
<dbReference type="AlphaFoldDB" id="A0A0H3CUB5"/>
<dbReference type="HOGENOM" id="CLU_101263_0_0_11"/>
<feature type="transmembrane region" description="Helical" evidence="2">
    <location>
        <begin position="115"/>
        <end position="132"/>
    </location>
</feature>
<protein>
    <submittedName>
        <fullName evidence="3">Uncharacterized protein</fullName>
    </submittedName>
</protein>
<organism evidence="3 4">
    <name type="scientific">Amycolatopsis mediterranei (strain U-32)</name>
    <dbReference type="NCBI Taxonomy" id="749927"/>
    <lineage>
        <taxon>Bacteria</taxon>
        <taxon>Bacillati</taxon>
        <taxon>Actinomycetota</taxon>
        <taxon>Actinomycetes</taxon>
        <taxon>Pseudonocardiales</taxon>
        <taxon>Pseudonocardiaceae</taxon>
        <taxon>Amycolatopsis</taxon>
    </lineage>
</organism>
<dbReference type="eggNOG" id="ENOG5033UAZ">
    <property type="taxonomic scope" value="Bacteria"/>
</dbReference>
<feature type="compositionally biased region" description="Basic residues" evidence="1">
    <location>
        <begin position="22"/>
        <end position="31"/>
    </location>
</feature>
<keyword evidence="2" id="KW-1133">Transmembrane helix</keyword>
<dbReference type="KEGG" id="amd:AMED_0034"/>
<reference evidence="3 4" key="1">
    <citation type="journal article" date="2010" name="Cell Res.">
        <title>Complete genome sequence of the rifamycin SV-producing Amycolatopsis mediterranei U32 revealed its genetic characteristics in phylogeny and metabolism.</title>
        <authorList>
            <person name="Zhao W."/>
            <person name="Zhong Y."/>
            <person name="Yuan H."/>
            <person name="Wang J."/>
            <person name="Zheng H."/>
            <person name="Wang Y."/>
            <person name="Cen X."/>
            <person name="Xu F."/>
            <person name="Bai J."/>
            <person name="Han X."/>
            <person name="Lu G."/>
            <person name="Zhu Y."/>
            <person name="Shao Z."/>
            <person name="Yan H."/>
            <person name="Li C."/>
            <person name="Peng N."/>
            <person name="Zhang Z."/>
            <person name="Zhang Y."/>
            <person name="Lin W."/>
            <person name="Fan Y."/>
            <person name="Qin Z."/>
            <person name="Hu Y."/>
            <person name="Zhu B."/>
            <person name="Wang S."/>
            <person name="Ding X."/>
            <person name="Zhao G.P."/>
        </authorList>
    </citation>
    <scope>NUCLEOTIDE SEQUENCE [LARGE SCALE GENOMIC DNA]</scope>
    <source>
        <strain evidence="4">U-32</strain>
    </source>
</reference>
<gene>
    <name evidence="3" type="ordered locus">AMED_0034</name>
</gene>